<dbReference type="InterPro" id="IPR051848">
    <property type="entry name" value="PGIP"/>
</dbReference>
<evidence type="ECO:0000256" key="4">
    <source>
        <dbReference type="SAM" id="SignalP"/>
    </source>
</evidence>
<evidence type="ECO:0000313" key="6">
    <source>
        <dbReference type="EMBL" id="TPX75583.1"/>
    </source>
</evidence>
<evidence type="ECO:0000256" key="2">
    <source>
        <dbReference type="SAM" id="MobiDB-lite"/>
    </source>
</evidence>
<dbReference type="Gene3D" id="1.10.150.50">
    <property type="entry name" value="Transcription Factor, Ets-1"/>
    <property type="match status" value="1"/>
</dbReference>
<dbReference type="SUPFAM" id="SSF52058">
    <property type="entry name" value="L domain-like"/>
    <property type="match status" value="1"/>
</dbReference>
<evidence type="ECO:0000313" key="7">
    <source>
        <dbReference type="Proteomes" id="UP000320333"/>
    </source>
</evidence>
<dbReference type="SUPFAM" id="SSF47769">
    <property type="entry name" value="SAM/Pointed domain"/>
    <property type="match status" value="1"/>
</dbReference>
<dbReference type="EMBL" id="QEAP01000076">
    <property type="protein sequence ID" value="TPX75583.1"/>
    <property type="molecule type" value="Genomic_DNA"/>
</dbReference>
<dbReference type="AlphaFoldDB" id="A0A507FH34"/>
<dbReference type="Proteomes" id="UP000320333">
    <property type="component" value="Unassembled WGS sequence"/>
</dbReference>
<keyword evidence="4" id="KW-0732">Signal</keyword>
<comment type="caution">
    <text evidence="6">The sequence shown here is derived from an EMBL/GenBank/DDBJ whole genome shotgun (WGS) entry which is preliminary data.</text>
</comment>
<comment type="subcellular location">
    <subcellularLocation>
        <location evidence="1">Cell envelope</location>
    </subcellularLocation>
</comment>
<dbReference type="InterPro" id="IPR057013">
    <property type="entry name" value="LRR_ComC"/>
</dbReference>
<dbReference type="Gene3D" id="3.80.10.10">
    <property type="entry name" value="Ribonuclease Inhibitor"/>
    <property type="match status" value="2"/>
</dbReference>
<evidence type="ECO:0000259" key="5">
    <source>
        <dbReference type="Pfam" id="PF24141"/>
    </source>
</evidence>
<protein>
    <recommendedName>
        <fullName evidence="5">EGF-like domain-containing protein</fullName>
    </recommendedName>
</protein>
<dbReference type="Pfam" id="PF24141">
    <property type="entry name" value="LRR_ComC"/>
    <property type="match status" value="1"/>
</dbReference>
<feature type="region of interest" description="Disordered" evidence="2">
    <location>
        <begin position="376"/>
        <end position="411"/>
    </location>
</feature>
<feature type="region of interest" description="Disordered" evidence="2">
    <location>
        <begin position="312"/>
        <end position="364"/>
    </location>
</feature>
<feature type="transmembrane region" description="Helical" evidence="3">
    <location>
        <begin position="256"/>
        <end position="280"/>
    </location>
</feature>
<name>A0A507FH34_9FUNG</name>
<evidence type="ECO:0000256" key="1">
    <source>
        <dbReference type="ARBA" id="ARBA00004196"/>
    </source>
</evidence>
<feature type="chain" id="PRO_5021267184" description="EGF-like domain-containing protein" evidence="4">
    <location>
        <begin position="20"/>
        <end position="486"/>
    </location>
</feature>
<dbReference type="InterPro" id="IPR013761">
    <property type="entry name" value="SAM/pointed_sf"/>
</dbReference>
<reference evidence="6 7" key="1">
    <citation type="journal article" date="2019" name="Sci. Rep.">
        <title>Comparative genomics of chytrid fungi reveal insights into the obligate biotrophic and pathogenic lifestyle of Synchytrium endobioticum.</title>
        <authorList>
            <person name="van de Vossenberg B.T.L.H."/>
            <person name="Warris S."/>
            <person name="Nguyen H.D.T."/>
            <person name="van Gent-Pelzer M.P.E."/>
            <person name="Joly D.L."/>
            <person name="van de Geest H.C."/>
            <person name="Bonants P.J.M."/>
            <person name="Smith D.S."/>
            <person name="Levesque C.A."/>
            <person name="van der Lee T.A.J."/>
        </authorList>
    </citation>
    <scope>NUCLEOTIDE SEQUENCE [LARGE SCALE GENOMIC DNA]</scope>
    <source>
        <strain evidence="6 7">CBS 675.73</strain>
    </source>
</reference>
<feature type="signal peptide" evidence="4">
    <location>
        <begin position="1"/>
        <end position="19"/>
    </location>
</feature>
<keyword evidence="7" id="KW-1185">Reference proteome</keyword>
<accession>A0A507FH34</accession>
<dbReference type="STRING" id="246404.A0A507FH34"/>
<feature type="domain" description="EGF-like" evidence="5">
    <location>
        <begin position="100"/>
        <end position="197"/>
    </location>
</feature>
<keyword evidence="3" id="KW-1133">Transmembrane helix</keyword>
<keyword evidence="3" id="KW-0472">Membrane</keyword>
<sequence>MGDCQVLSTLTGLIPATAASCCDVTGITCANGRVTAIDASSVRRSVSGSLPENIGALTELTSLRLPYQTITGFIPESIGLLAKLSTIDLGANLLKGPLPSSIANLTTLENLSLGGNTFNSKLPEKLPSSLTTLDIRDGGMLGTIPDYSNLVLSVSISLDVNQLEGRLPAYLGNLPQLIFLRLGENQLSGTIPTEYGNLLPSASIQLQKNRLEGTVPPAIARYVNLNVDKNCLFNQTGDARNPACPTGTESAPMNSALIGGIVGGIVGFLLIVGGIVYNLCRRASLNKLTENRQQKLTTAQPESSEIVLSIETTDPTNETRSISSEASSIAVMETSEKETVKQSFLDRNLATGAGETSTTPYTSKKDEQKLAANHFAPVSPTDGESNAQAGPAQATSATAVPEEGSDPHLWSVNETGRWCSSVLNIGPHVQRNVAVHKIDGPLLLKLTREDMTSHLQLTAQQASTLEHAIVQLFEVQGSRALPQYAE</sequence>
<evidence type="ECO:0000256" key="3">
    <source>
        <dbReference type="SAM" id="Phobius"/>
    </source>
</evidence>
<organism evidence="6 7">
    <name type="scientific">Chytriomyces confervae</name>
    <dbReference type="NCBI Taxonomy" id="246404"/>
    <lineage>
        <taxon>Eukaryota</taxon>
        <taxon>Fungi</taxon>
        <taxon>Fungi incertae sedis</taxon>
        <taxon>Chytridiomycota</taxon>
        <taxon>Chytridiomycota incertae sedis</taxon>
        <taxon>Chytridiomycetes</taxon>
        <taxon>Chytridiales</taxon>
        <taxon>Chytriomycetaceae</taxon>
        <taxon>Chytriomyces</taxon>
    </lineage>
</organism>
<dbReference type="InterPro" id="IPR032675">
    <property type="entry name" value="LRR_dom_sf"/>
</dbReference>
<keyword evidence="3" id="KW-0812">Transmembrane</keyword>
<dbReference type="PANTHER" id="PTHR48059:SF30">
    <property type="entry name" value="OS06G0587000 PROTEIN"/>
    <property type="match status" value="1"/>
</dbReference>
<dbReference type="OrthoDB" id="2021138at2759"/>
<feature type="compositionally biased region" description="Polar residues" evidence="2">
    <location>
        <begin position="382"/>
        <end position="398"/>
    </location>
</feature>
<gene>
    <name evidence="6" type="ORF">CcCBS67573_g03150</name>
</gene>
<proteinExistence type="predicted"/>
<feature type="compositionally biased region" description="Polar residues" evidence="2">
    <location>
        <begin position="312"/>
        <end position="327"/>
    </location>
</feature>
<dbReference type="PANTHER" id="PTHR48059">
    <property type="entry name" value="POLYGALACTURONASE INHIBITOR 1"/>
    <property type="match status" value="1"/>
</dbReference>